<keyword evidence="2" id="KW-1185">Reference proteome</keyword>
<accession>A0ABR2XNG4</accession>
<proteinExistence type="predicted"/>
<gene>
    <name evidence="1" type="ORF">SCAR479_08026</name>
</gene>
<organism evidence="1 2">
    <name type="scientific">Seiridium cardinale</name>
    <dbReference type="NCBI Taxonomy" id="138064"/>
    <lineage>
        <taxon>Eukaryota</taxon>
        <taxon>Fungi</taxon>
        <taxon>Dikarya</taxon>
        <taxon>Ascomycota</taxon>
        <taxon>Pezizomycotina</taxon>
        <taxon>Sordariomycetes</taxon>
        <taxon>Xylariomycetidae</taxon>
        <taxon>Amphisphaeriales</taxon>
        <taxon>Sporocadaceae</taxon>
        <taxon>Seiridium</taxon>
    </lineage>
</organism>
<evidence type="ECO:0000313" key="1">
    <source>
        <dbReference type="EMBL" id="KAK9775350.1"/>
    </source>
</evidence>
<sequence length="118" mass="13603">MKPPQALLKGPKATEIIPMAQECLETQDVARDALKLWREAGAKCSLRGNYYELLQSALQKELNEPMLDHPEPRFRMDELIKEYEKCGFGKLSEKEIEGYLKGRLEIDELCSQYKRNVG</sequence>
<dbReference type="EMBL" id="JARVKM010000035">
    <property type="protein sequence ID" value="KAK9775350.1"/>
    <property type="molecule type" value="Genomic_DNA"/>
</dbReference>
<comment type="caution">
    <text evidence="1">The sequence shown here is derived from an EMBL/GenBank/DDBJ whole genome shotgun (WGS) entry which is preliminary data.</text>
</comment>
<evidence type="ECO:0000313" key="2">
    <source>
        <dbReference type="Proteomes" id="UP001465668"/>
    </source>
</evidence>
<protein>
    <submittedName>
        <fullName evidence="1">Peptidase M3A/M3B catalytic domain-containing protein</fullName>
    </submittedName>
</protein>
<name>A0ABR2XNG4_9PEZI</name>
<dbReference type="Proteomes" id="UP001465668">
    <property type="component" value="Unassembled WGS sequence"/>
</dbReference>
<reference evidence="1 2" key="1">
    <citation type="submission" date="2024-02" db="EMBL/GenBank/DDBJ databases">
        <title>First draft genome assembly of two strains of Seiridium cardinale.</title>
        <authorList>
            <person name="Emiliani G."/>
            <person name="Scali E."/>
        </authorList>
    </citation>
    <scope>NUCLEOTIDE SEQUENCE [LARGE SCALE GENOMIC DNA]</scope>
    <source>
        <strain evidence="1 2">BM-138-000479</strain>
    </source>
</reference>